<evidence type="ECO:0000313" key="3">
    <source>
        <dbReference type="Proteomes" id="UP000000709"/>
    </source>
</evidence>
<organism evidence="3">
    <name type="scientific">Spathaspora passalidarum (strain NRRL Y-27907 / 11-Y1)</name>
    <dbReference type="NCBI Taxonomy" id="619300"/>
    <lineage>
        <taxon>Eukaryota</taxon>
        <taxon>Fungi</taxon>
        <taxon>Dikarya</taxon>
        <taxon>Ascomycota</taxon>
        <taxon>Saccharomycotina</taxon>
        <taxon>Pichiomycetes</taxon>
        <taxon>Debaryomycetaceae</taxon>
        <taxon>Spathaspora</taxon>
    </lineage>
</organism>
<feature type="region of interest" description="Disordered" evidence="1">
    <location>
        <begin position="194"/>
        <end position="224"/>
    </location>
</feature>
<evidence type="ECO:0008006" key="4">
    <source>
        <dbReference type="Google" id="ProtNLM"/>
    </source>
</evidence>
<feature type="region of interest" description="Disordered" evidence="1">
    <location>
        <begin position="1"/>
        <end position="25"/>
    </location>
</feature>
<dbReference type="Proteomes" id="UP000000709">
    <property type="component" value="Unassembled WGS sequence"/>
</dbReference>
<feature type="compositionally biased region" description="Acidic residues" evidence="1">
    <location>
        <begin position="155"/>
        <end position="172"/>
    </location>
</feature>
<evidence type="ECO:0000313" key="2">
    <source>
        <dbReference type="EMBL" id="EGW35420.1"/>
    </source>
</evidence>
<dbReference type="OrthoDB" id="551302at2759"/>
<proteinExistence type="predicted"/>
<dbReference type="FunCoup" id="G3AGT7">
    <property type="interactions" value="288"/>
</dbReference>
<feature type="region of interest" description="Disordered" evidence="1">
    <location>
        <begin position="89"/>
        <end position="176"/>
    </location>
</feature>
<dbReference type="EMBL" id="GL996499">
    <property type="protein sequence ID" value="EGW35420.1"/>
    <property type="molecule type" value="Genomic_DNA"/>
</dbReference>
<gene>
    <name evidence="2" type="ORF">SPAPADRAFT_130711</name>
</gene>
<name>G3AGT7_SPAPN</name>
<dbReference type="AlphaFoldDB" id="G3AGT7"/>
<sequence>MSDNKPRGILRNRDEGQHVPHEISDQLDRQEVIKNTQLNARLSSEYSTKGDKIRAKIAEEKRRRSFGASDHLKWDEINLYKTEQEKAATMKIDEPKTPYEGGFNPLGEYYRDDDNEEAAPEDDIPSFTLGEGEFDKEHPVVGSLSGGEVIPNEEAVVENEQPEDEENEQELTAEERHRRFEEKRKAHYHLKGMVLKQKFAVSDEDLDDEQEEKEPPQEEEQDDK</sequence>
<dbReference type="InterPro" id="IPR007062">
    <property type="entry name" value="PPI-2"/>
</dbReference>
<dbReference type="InParanoid" id="G3AGT7"/>
<dbReference type="KEGG" id="spaa:SPAPADRAFT_130711"/>
<reference evidence="2 3" key="1">
    <citation type="journal article" date="2011" name="Proc. Natl. Acad. Sci. U.S.A.">
        <title>Comparative genomics of xylose-fermenting fungi for enhanced biofuel production.</title>
        <authorList>
            <person name="Wohlbach D.J."/>
            <person name="Kuo A."/>
            <person name="Sato T.K."/>
            <person name="Potts K.M."/>
            <person name="Salamov A.A."/>
            <person name="LaButti K.M."/>
            <person name="Sun H."/>
            <person name="Clum A."/>
            <person name="Pangilinan J.L."/>
            <person name="Lindquist E.A."/>
            <person name="Lucas S."/>
            <person name="Lapidus A."/>
            <person name="Jin M."/>
            <person name="Gunawan C."/>
            <person name="Balan V."/>
            <person name="Dale B.E."/>
            <person name="Jeffries T.W."/>
            <person name="Zinkel R."/>
            <person name="Barry K.W."/>
            <person name="Grigoriev I.V."/>
            <person name="Gasch A.P."/>
        </authorList>
    </citation>
    <scope>NUCLEOTIDE SEQUENCE [LARGE SCALE GENOMIC DNA]</scope>
    <source>
        <strain evidence="3">NRRL Y-27907 / 11-Y1</strain>
    </source>
</reference>
<dbReference type="RefSeq" id="XP_007372832.1">
    <property type="nucleotide sequence ID" value="XM_007372770.1"/>
</dbReference>
<dbReference type="PANTHER" id="PTHR12398">
    <property type="entry name" value="PROTEIN PHOSPHATASE INHIBITOR"/>
    <property type="match status" value="1"/>
</dbReference>
<feature type="compositionally biased region" description="Acidic residues" evidence="1">
    <location>
        <begin position="202"/>
        <end position="224"/>
    </location>
</feature>
<dbReference type="GO" id="GO:0009966">
    <property type="term" value="P:regulation of signal transduction"/>
    <property type="evidence" value="ECO:0007669"/>
    <property type="project" value="InterPro"/>
</dbReference>
<dbReference type="Pfam" id="PF04979">
    <property type="entry name" value="IPP-2"/>
    <property type="match status" value="1"/>
</dbReference>
<dbReference type="GO" id="GO:0004864">
    <property type="term" value="F:protein phosphatase inhibitor activity"/>
    <property type="evidence" value="ECO:0007669"/>
    <property type="project" value="InterPro"/>
</dbReference>
<evidence type="ECO:0000256" key="1">
    <source>
        <dbReference type="SAM" id="MobiDB-lite"/>
    </source>
</evidence>
<protein>
    <recommendedName>
        <fullName evidence="4">Protein GLC8</fullName>
    </recommendedName>
</protein>
<dbReference type="STRING" id="619300.G3AGT7"/>
<dbReference type="eggNOG" id="ENOG502S2VH">
    <property type="taxonomic scope" value="Eukaryota"/>
</dbReference>
<dbReference type="HOGENOM" id="CLU_070379_1_0_1"/>
<dbReference type="GeneID" id="18869519"/>
<dbReference type="PANTHER" id="PTHR12398:SF20">
    <property type="entry name" value="PROTEIN PHOSPHATASE 1 REGULATORY INHIBITOR SUBUNIT 2"/>
    <property type="match status" value="1"/>
</dbReference>
<keyword evidence="3" id="KW-1185">Reference proteome</keyword>
<feature type="compositionally biased region" description="Acidic residues" evidence="1">
    <location>
        <begin position="111"/>
        <end position="124"/>
    </location>
</feature>
<accession>G3AGT7</accession>
<dbReference type="OMA" id="QQFQDIH"/>